<protein>
    <recommendedName>
        <fullName evidence="11">Homeobox domain-containing protein</fullName>
    </recommendedName>
</protein>
<dbReference type="InterPro" id="IPR013087">
    <property type="entry name" value="Znf_C2H2_type"/>
</dbReference>
<dbReference type="InterPro" id="IPR009057">
    <property type="entry name" value="Homeodomain-like_sf"/>
</dbReference>
<proteinExistence type="predicted"/>
<dbReference type="EMBL" id="MUNK01000169">
    <property type="protein sequence ID" value="OTA27920.1"/>
    <property type="molecule type" value="Genomic_DNA"/>
</dbReference>
<feature type="DNA-binding region" description="Homeobox" evidence="5">
    <location>
        <begin position="4"/>
        <end position="66"/>
    </location>
</feature>
<evidence type="ECO:0000313" key="9">
    <source>
        <dbReference type="EMBL" id="OTA27920.1"/>
    </source>
</evidence>
<dbReference type="PANTHER" id="PTHR11850">
    <property type="entry name" value="HOMEOBOX PROTEIN TRANSCRIPTION FACTORS"/>
    <property type="match status" value="1"/>
</dbReference>
<dbReference type="GO" id="GO:0006355">
    <property type="term" value="P:regulation of DNA-templated transcription"/>
    <property type="evidence" value="ECO:0007669"/>
    <property type="project" value="InterPro"/>
</dbReference>
<dbReference type="SMART" id="SM00355">
    <property type="entry name" value="ZnF_C2H2"/>
    <property type="match status" value="3"/>
</dbReference>
<dbReference type="Proteomes" id="UP000194280">
    <property type="component" value="Unassembled WGS sequence"/>
</dbReference>
<evidence type="ECO:0000259" key="8">
    <source>
        <dbReference type="PROSITE" id="PS50157"/>
    </source>
</evidence>
<evidence type="ECO:0000256" key="5">
    <source>
        <dbReference type="PROSITE-ProRule" id="PRU00108"/>
    </source>
</evidence>
<keyword evidence="10" id="KW-1185">Reference proteome</keyword>
<keyword evidence="4" id="KW-0479">Metal-binding</keyword>
<evidence type="ECO:0000313" key="10">
    <source>
        <dbReference type="Proteomes" id="UP000194280"/>
    </source>
</evidence>
<dbReference type="VEuPathDB" id="FungiDB:BTJ68_11543"/>
<dbReference type="InterPro" id="IPR050224">
    <property type="entry name" value="TALE_homeobox"/>
</dbReference>
<evidence type="ECO:0000256" key="3">
    <source>
        <dbReference type="ARBA" id="ARBA00023242"/>
    </source>
</evidence>
<dbReference type="InParanoid" id="A0A1Z5T045"/>
<feature type="domain" description="C2H2-type" evidence="8">
    <location>
        <begin position="253"/>
        <end position="284"/>
    </location>
</feature>
<comment type="caution">
    <text evidence="9">The sequence shown here is derived from an EMBL/GenBank/DDBJ whole genome shotgun (WGS) entry which is preliminary data.</text>
</comment>
<dbReference type="Pfam" id="PF05920">
    <property type="entry name" value="Homeobox_KN"/>
    <property type="match status" value="1"/>
</dbReference>
<feature type="region of interest" description="Disordered" evidence="6">
    <location>
        <begin position="54"/>
        <end position="89"/>
    </location>
</feature>
<reference evidence="9 10" key="1">
    <citation type="submission" date="2017-01" db="EMBL/GenBank/DDBJ databases">
        <title>The recent genome duplication of the halophilic yeast Hortaea werneckii: insights from long-read sequencing.</title>
        <authorList>
            <person name="Sinha S."/>
            <person name="Flibotte S."/>
            <person name="Neira M."/>
            <person name="Lenassi M."/>
            <person name="Gostincar C."/>
            <person name="Stajich J.E."/>
            <person name="Nislow C.E."/>
        </authorList>
    </citation>
    <scope>NUCLEOTIDE SEQUENCE [LARGE SCALE GENOMIC DNA]</scope>
    <source>
        <strain evidence="9 10">EXF-2000</strain>
    </source>
</reference>
<keyword evidence="1 5" id="KW-0238">DNA-binding</keyword>
<dbReference type="PROSITE" id="PS00028">
    <property type="entry name" value="ZINC_FINGER_C2H2_1"/>
    <property type="match status" value="1"/>
</dbReference>
<dbReference type="CDD" id="cd00086">
    <property type="entry name" value="homeodomain"/>
    <property type="match status" value="1"/>
</dbReference>
<dbReference type="GO" id="GO:0003677">
    <property type="term" value="F:DNA binding"/>
    <property type="evidence" value="ECO:0007669"/>
    <property type="project" value="UniProtKB-UniRule"/>
</dbReference>
<keyword evidence="2 5" id="KW-0371">Homeobox</keyword>
<evidence type="ECO:0000259" key="7">
    <source>
        <dbReference type="PROSITE" id="PS50071"/>
    </source>
</evidence>
<comment type="subcellular location">
    <subcellularLocation>
        <location evidence="5">Nucleus</location>
    </subcellularLocation>
</comment>
<keyword evidence="4" id="KW-0862">Zinc</keyword>
<feature type="compositionally biased region" description="Basic residues" evidence="6">
    <location>
        <begin position="162"/>
        <end position="172"/>
    </location>
</feature>
<feature type="domain" description="Homeobox" evidence="7">
    <location>
        <begin position="2"/>
        <end position="65"/>
    </location>
</feature>
<feature type="compositionally biased region" description="Polar residues" evidence="6">
    <location>
        <begin position="122"/>
        <end position="137"/>
    </location>
</feature>
<dbReference type="SUPFAM" id="SSF46689">
    <property type="entry name" value="Homeodomain-like"/>
    <property type="match status" value="1"/>
</dbReference>
<organism evidence="9 10">
    <name type="scientific">Hortaea werneckii EXF-2000</name>
    <dbReference type="NCBI Taxonomy" id="1157616"/>
    <lineage>
        <taxon>Eukaryota</taxon>
        <taxon>Fungi</taxon>
        <taxon>Dikarya</taxon>
        <taxon>Ascomycota</taxon>
        <taxon>Pezizomycotina</taxon>
        <taxon>Dothideomycetes</taxon>
        <taxon>Dothideomycetidae</taxon>
        <taxon>Mycosphaerellales</taxon>
        <taxon>Teratosphaeriaceae</taxon>
        <taxon>Hortaea</taxon>
    </lineage>
</organism>
<dbReference type="PROSITE" id="PS50071">
    <property type="entry name" value="HOMEOBOX_2"/>
    <property type="match status" value="1"/>
</dbReference>
<dbReference type="GO" id="GO:0008270">
    <property type="term" value="F:zinc ion binding"/>
    <property type="evidence" value="ECO:0007669"/>
    <property type="project" value="UniProtKB-KW"/>
</dbReference>
<keyword evidence="4" id="KW-0863">Zinc-finger</keyword>
<keyword evidence="3 5" id="KW-0539">Nucleus</keyword>
<dbReference type="GO" id="GO:0005634">
    <property type="term" value="C:nucleus"/>
    <property type="evidence" value="ECO:0007669"/>
    <property type="project" value="UniProtKB-SubCell"/>
</dbReference>
<name>A0A1Z5T045_HORWE</name>
<sequence length="360" mass="41656">MNSTTTARARLPAAATKILRQWHESHYDFPYPSTDDKVQLQQLTGLSDKQISNWFTNTRRRSRSRSSQSSRSGSEHDTSTASSLDRWRHSPPELEHVSLQDIAAAMGSVEIPVNDHRDRALRTSSDPNARDASQTSDSSHDWASDGSTSGSQSNSTVLGSVRNRRRRGRKRPNMTLLRNPTETRIFQCTFCTDAFKTKYDWSRHEASLHLPLDRWICTLSGPRYISEQQRVECCVYCDLENPSDHHLETHRSLECSKKPSVAREFYRKDHLRQHLRQVHRSERFTKAMEGWKSKITEVRSRCGFCDERFQTWPERTDHLAEHFRNGNTMKNWTGARGFEPVVATRVRHSIPPYLINMEAT</sequence>
<gene>
    <name evidence="9" type="ORF">BTJ68_11543</name>
</gene>
<dbReference type="Gene3D" id="1.10.10.60">
    <property type="entry name" value="Homeodomain-like"/>
    <property type="match status" value="1"/>
</dbReference>
<feature type="region of interest" description="Disordered" evidence="6">
    <location>
        <begin position="120"/>
        <end position="176"/>
    </location>
</feature>
<dbReference type="STRING" id="1157616.A0A1Z5T045"/>
<evidence type="ECO:0000256" key="4">
    <source>
        <dbReference type="PROSITE-ProRule" id="PRU00042"/>
    </source>
</evidence>
<feature type="compositionally biased region" description="Low complexity" evidence="6">
    <location>
        <begin position="144"/>
        <end position="156"/>
    </location>
</feature>
<evidence type="ECO:0008006" key="11">
    <source>
        <dbReference type="Google" id="ProtNLM"/>
    </source>
</evidence>
<dbReference type="SMART" id="SM00389">
    <property type="entry name" value="HOX"/>
    <property type="match status" value="1"/>
</dbReference>
<evidence type="ECO:0000256" key="6">
    <source>
        <dbReference type="SAM" id="MobiDB-lite"/>
    </source>
</evidence>
<dbReference type="InterPro" id="IPR001356">
    <property type="entry name" value="HD"/>
</dbReference>
<evidence type="ECO:0000256" key="1">
    <source>
        <dbReference type="ARBA" id="ARBA00023125"/>
    </source>
</evidence>
<dbReference type="InterPro" id="IPR008422">
    <property type="entry name" value="KN_HD"/>
</dbReference>
<evidence type="ECO:0000256" key="2">
    <source>
        <dbReference type="ARBA" id="ARBA00023155"/>
    </source>
</evidence>
<accession>A0A1Z5T045</accession>
<dbReference type="PROSITE" id="PS50157">
    <property type="entry name" value="ZINC_FINGER_C2H2_2"/>
    <property type="match status" value="1"/>
</dbReference>
<dbReference type="AlphaFoldDB" id="A0A1Z5T045"/>
<dbReference type="OrthoDB" id="5399138at2759"/>